<dbReference type="PANTHER" id="PTHR16134">
    <property type="entry name" value="F-BOX/TPR REPEAT PROTEIN POF3"/>
    <property type="match status" value="1"/>
</dbReference>
<dbReference type="InterPro" id="IPR006553">
    <property type="entry name" value="Leu-rich_rpt_Cys-con_subtyp"/>
</dbReference>
<comment type="caution">
    <text evidence="2">The sequence shown here is derived from an EMBL/GenBank/DDBJ whole genome shotgun (WGS) entry which is preliminary data.</text>
</comment>
<evidence type="ECO:0000313" key="2">
    <source>
        <dbReference type="EMBL" id="GEZ06599.1"/>
    </source>
</evidence>
<dbReference type="SUPFAM" id="SSF52047">
    <property type="entry name" value="RNI-like"/>
    <property type="match status" value="1"/>
</dbReference>
<feature type="domain" description="COI1 F-box" evidence="1">
    <location>
        <begin position="11"/>
        <end position="51"/>
    </location>
</feature>
<accession>A0A699I0M6</accession>
<sequence length="355" mass="40542">MVPTTRQATKTKVGEEVLDLVIPYIHNVDDRSSVSLVSRNFYEVEGITRKHLTVRVHYYPNSACLSKRFPFFESLTLKGPPPDFSQTHYHPDIRITPWIKQLALEFRCSKELCIHRLVVHDEDLETLARTRECYLSKLGDAFRLENFGGYSCEDKSERVGFQIRKLKLVLACLDEDQKCLLFMRCTNVGLISLAKGCTNLESLDLILGNISNEALECVGTHLKNLGDFHMHLVKDDGTTGLLDNGIRAMLMGCRKLERLDISLWHGRLTDVGLEYIWKYGVNLRSLHLECVGNSNAGLVKLSQGYQKLRKLKLFGCPFSEQVVASYVFNIPSLRYVLFDRSDRDGMCLTRPDFQV</sequence>
<dbReference type="GO" id="GO:0019005">
    <property type="term" value="C:SCF ubiquitin ligase complex"/>
    <property type="evidence" value="ECO:0007669"/>
    <property type="project" value="TreeGrafter"/>
</dbReference>
<dbReference type="Pfam" id="PF18511">
    <property type="entry name" value="F-box_5"/>
    <property type="match status" value="1"/>
</dbReference>
<gene>
    <name evidence="2" type="ORF">Tci_478572</name>
</gene>
<dbReference type="PANTHER" id="PTHR16134:SF148">
    <property type="entry name" value="S-PHASE KINASE-ASSOCIATED PROTEIN 2, ISOFORM A"/>
    <property type="match status" value="1"/>
</dbReference>
<dbReference type="InterPro" id="IPR032675">
    <property type="entry name" value="LRR_dom_sf"/>
</dbReference>
<dbReference type="Gene3D" id="3.80.10.10">
    <property type="entry name" value="Ribonuclease Inhibitor"/>
    <property type="match status" value="2"/>
</dbReference>
<reference evidence="2" key="1">
    <citation type="journal article" date="2019" name="Sci. Rep.">
        <title>Draft genome of Tanacetum cinerariifolium, the natural source of mosquito coil.</title>
        <authorList>
            <person name="Yamashiro T."/>
            <person name="Shiraishi A."/>
            <person name="Satake H."/>
            <person name="Nakayama K."/>
        </authorList>
    </citation>
    <scope>NUCLEOTIDE SEQUENCE</scope>
</reference>
<dbReference type="AlphaFoldDB" id="A0A699I0M6"/>
<proteinExistence type="predicted"/>
<organism evidence="2">
    <name type="scientific">Tanacetum cinerariifolium</name>
    <name type="common">Dalmatian daisy</name>
    <name type="synonym">Chrysanthemum cinerariifolium</name>
    <dbReference type="NCBI Taxonomy" id="118510"/>
    <lineage>
        <taxon>Eukaryota</taxon>
        <taxon>Viridiplantae</taxon>
        <taxon>Streptophyta</taxon>
        <taxon>Embryophyta</taxon>
        <taxon>Tracheophyta</taxon>
        <taxon>Spermatophyta</taxon>
        <taxon>Magnoliopsida</taxon>
        <taxon>eudicotyledons</taxon>
        <taxon>Gunneridae</taxon>
        <taxon>Pentapetalae</taxon>
        <taxon>asterids</taxon>
        <taxon>campanulids</taxon>
        <taxon>Asterales</taxon>
        <taxon>Asteraceae</taxon>
        <taxon>Asteroideae</taxon>
        <taxon>Anthemideae</taxon>
        <taxon>Anthemidinae</taxon>
        <taxon>Tanacetum</taxon>
    </lineage>
</organism>
<dbReference type="InterPro" id="IPR041567">
    <property type="entry name" value="COI1_F-box"/>
</dbReference>
<dbReference type="Gene3D" id="1.20.1280.50">
    <property type="match status" value="1"/>
</dbReference>
<name>A0A699I0M6_TANCI</name>
<protein>
    <recommendedName>
        <fullName evidence="1">COI1 F-box domain-containing protein</fullName>
    </recommendedName>
</protein>
<dbReference type="GO" id="GO:0031146">
    <property type="term" value="P:SCF-dependent proteasomal ubiquitin-dependent protein catabolic process"/>
    <property type="evidence" value="ECO:0007669"/>
    <property type="project" value="TreeGrafter"/>
</dbReference>
<dbReference type="EMBL" id="BKCJ010237324">
    <property type="protein sequence ID" value="GEZ06599.1"/>
    <property type="molecule type" value="Genomic_DNA"/>
</dbReference>
<evidence type="ECO:0000259" key="1">
    <source>
        <dbReference type="Pfam" id="PF18511"/>
    </source>
</evidence>
<dbReference type="SMART" id="SM00367">
    <property type="entry name" value="LRR_CC"/>
    <property type="match status" value="3"/>
</dbReference>